<dbReference type="EMBL" id="GFDL01008643">
    <property type="protein sequence ID" value="JAV26402.1"/>
    <property type="molecule type" value="Transcribed_RNA"/>
</dbReference>
<reference evidence="1" key="1">
    <citation type="submission" date="2017-01" db="EMBL/GenBank/DDBJ databases">
        <title>A deep insight into the sialotranscriptome of adult male and female Cluex tarsalis mosquitoes.</title>
        <authorList>
            <person name="Ribeiro J.M."/>
            <person name="Moreira F."/>
            <person name="Bernard K.A."/>
            <person name="Calvo E."/>
        </authorList>
    </citation>
    <scope>NUCLEOTIDE SEQUENCE</scope>
    <source>
        <strain evidence="1">Kern County</strain>
        <tissue evidence="1">Salivary glands</tissue>
    </source>
</reference>
<dbReference type="PANTHER" id="PTHR36693:SF1">
    <property type="entry name" value="GH02722P"/>
    <property type="match status" value="1"/>
</dbReference>
<organism evidence="1">
    <name type="scientific">Culex tarsalis</name>
    <name type="common">Encephalitis mosquito</name>
    <dbReference type="NCBI Taxonomy" id="7177"/>
    <lineage>
        <taxon>Eukaryota</taxon>
        <taxon>Metazoa</taxon>
        <taxon>Ecdysozoa</taxon>
        <taxon>Arthropoda</taxon>
        <taxon>Hexapoda</taxon>
        <taxon>Insecta</taxon>
        <taxon>Pterygota</taxon>
        <taxon>Neoptera</taxon>
        <taxon>Endopterygota</taxon>
        <taxon>Diptera</taxon>
        <taxon>Nematocera</taxon>
        <taxon>Culicoidea</taxon>
        <taxon>Culicidae</taxon>
        <taxon>Culicinae</taxon>
        <taxon>Culicini</taxon>
        <taxon>Culex</taxon>
        <taxon>Culex</taxon>
    </lineage>
</organism>
<protein>
    <submittedName>
        <fullName evidence="1">Uncharacterized protein</fullName>
    </submittedName>
</protein>
<accession>A0A1Q3FFW7</accession>
<dbReference type="PANTHER" id="PTHR36693">
    <property type="entry name" value="GH02722P"/>
    <property type="match status" value="1"/>
</dbReference>
<name>A0A1Q3FFW7_CULTA</name>
<dbReference type="AlphaFoldDB" id="A0A1Q3FFW7"/>
<evidence type="ECO:0000313" key="1">
    <source>
        <dbReference type="EMBL" id="JAV26402.1"/>
    </source>
</evidence>
<proteinExistence type="predicted"/>
<sequence length="225" mass="26252">MVLFYVVDYTDSIDQYRIGQTRVKKRHKPGLDADESDLKVIHTDPLDLNHFLADLECFPGYRLRIANALVNLCTEHQKLAVKLHPPSREPIDYKWGERANRMIWERIELDEMMSWLSTLGGAFSALGDYKLACADVAGKISLQQMKFALRLGEPSLIARCRLYMAISLIQKYQFGAAKRIVQQIYRTEKHHSEPDTRLLKMCLGIWSKLSYEYELYQKRLNRPKQ</sequence>
<dbReference type="InterPro" id="IPR032072">
    <property type="entry name" value="DUF4807"/>
</dbReference>
<dbReference type="Pfam" id="PF16065">
    <property type="entry name" value="DUF4807"/>
    <property type="match status" value="1"/>
</dbReference>